<accession>A0A7C9P5C7</accession>
<gene>
    <name evidence="1" type="ORF">D1639_02545</name>
</gene>
<evidence type="ECO:0000313" key="1">
    <source>
        <dbReference type="EMBL" id="NBI33931.1"/>
    </source>
</evidence>
<proteinExistence type="predicted"/>
<dbReference type="AlphaFoldDB" id="A0A7C9P5C7"/>
<organism evidence="1">
    <name type="scientific">Muribaculaceae bacterium Z82</name>
    <dbReference type="NCBI Taxonomy" id="2304548"/>
    <lineage>
        <taxon>Bacteria</taxon>
        <taxon>Pseudomonadati</taxon>
        <taxon>Bacteroidota</taxon>
        <taxon>Bacteroidia</taxon>
        <taxon>Bacteroidales</taxon>
        <taxon>Muribaculaceae</taxon>
    </lineage>
</organism>
<reference evidence="1" key="1">
    <citation type="submission" date="2018-08" db="EMBL/GenBank/DDBJ databases">
        <title>Murine metabolic-syndrome-specific gut microbial biobank.</title>
        <authorList>
            <person name="Liu C."/>
        </authorList>
    </citation>
    <scope>NUCLEOTIDE SEQUENCE [LARGE SCALE GENOMIC DNA]</scope>
    <source>
        <strain evidence="1">Z82</strain>
    </source>
</reference>
<protein>
    <submittedName>
        <fullName evidence="1">Uncharacterized protein</fullName>
    </submittedName>
</protein>
<sequence>MASTSFSLRLEMDMDERRYDRDAVDFVRQSYEPLAPVKVQTHEGRTRFAENTIVVVVEGAGEDADGELEPWLAERFEALNQAIAHAHRMAREAGHAGYEWSWVKVVADGGIFVNVKTDASSQLPDDAAAMVCKARLDASKGVFGPQAKCAFIPSRESYAEQLETAIEGDKSRDAGRASADNAINERAHVQATQALDNGSVISRELYNLAQADGEARKLDALAEDLVALAGEEARERVAPVVPPAFDVDYTLWEVFYQDGSGKTFDSATVAFR</sequence>
<comment type="caution">
    <text evidence="1">The sequence shown here is derived from an EMBL/GenBank/DDBJ whole genome shotgun (WGS) entry which is preliminary data.</text>
</comment>
<name>A0A7C9P5C7_9BACT</name>
<dbReference type="EMBL" id="QWKH01000009">
    <property type="protein sequence ID" value="NBI33931.1"/>
    <property type="molecule type" value="Genomic_DNA"/>
</dbReference>